<dbReference type="Pfam" id="PF13810">
    <property type="entry name" value="DUF4185"/>
    <property type="match status" value="1"/>
</dbReference>
<keyword evidence="5" id="KW-1185">Reference proteome</keyword>
<feature type="domain" description="DUF4185" evidence="3">
    <location>
        <begin position="81"/>
        <end position="384"/>
    </location>
</feature>
<sequence length="453" mass="50003" precursor="true">MKKLLPTFTLALAGALSCTLLAPVANAQSSSAFGSSGSSLSSGSSSSSRKPKEPATPWTEDISEGLMVNLIGDILGPGISDHVGFMSGDLGTMAWLEEGQEFAIIFGDSFRGERFGQGEWISPVGVVAELDENGRINIKRPLNEGEQAEQLVNYRHNDRGLTLLPSDIINIDGTLYMQAMWNEGVGNVLRTQIWSSKDQGESWQSVSITPANYLGGKANLITWDMGPDGYVYMASSSFKRADDVYLTRFLPEDIGKRNAWQHYNLNADGSGTWGRTATPILDKKVKAGEMSLRYIQGHWVLAMFNAETMAIEVRISETIDRDWDEIEPANVIVSGYGGWRVEQSPTNFTQLYGAYITPTSTLDNLDLVVSQWNTSNNSRYMSTQFNVKGLDTFFGIELDAPKARTFSLQQEKETGDQSVIEVEKQEVDNATREELAVEQLMEESTELLILPLD</sequence>
<gene>
    <name evidence="4" type="ORF">COCCU_04880</name>
</gene>
<organism evidence="4 5">
    <name type="scientific">Corynebacterium occultum</name>
    <dbReference type="NCBI Taxonomy" id="2675219"/>
    <lineage>
        <taxon>Bacteria</taxon>
        <taxon>Bacillati</taxon>
        <taxon>Actinomycetota</taxon>
        <taxon>Actinomycetes</taxon>
        <taxon>Mycobacteriales</taxon>
        <taxon>Corynebacteriaceae</taxon>
        <taxon>Corynebacterium</taxon>
    </lineage>
</organism>
<reference evidence="4 5" key="1">
    <citation type="submission" date="2019-11" db="EMBL/GenBank/DDBJ databases">
        <title>Complete genome sequence of Corynebacterium kalinowskii 1959, a novel Corynebacterium species isolated from soil of a small paddock in Vilsendorf, Germany.</title>
        <authorList>
            <person name="Schaffert L."/>
            <person name="Ruwe M."/>
            <person name="Milse J."/>
            <person name="Hanuschka K."/>
            <person name="Ortseifen V."/>
            <person name="Droste J."/>
            <person name="Brandt D."/>
            <person name="Schlueter L."/>
            <person name="Kutter Y."/>
            <person name="Vinke S."/>
            <person name="Viehoefer P."/>
            <person name="Jacob L."/>
            <person name="Luebke N.-C."/>
            <person name="Schulte-Berndt E."/>
            <person name="Hain C."/>
            <person name="Linder M."/>
            <person name="Schmidt P."/>
            <person name="Wollenschlaeger L."/>
            <person name="Luttermann T."/>
            <person name="Thieme E."/>
            <person name="Hassa J."/>
            <person name="Haak M."/>
            <person name="Wittchen M."/>
            <person name="Mentz A."/>
            <person name="Persicke M."/>
            <person name="Busche T."/>
            <person name="Ruckert C."/>
        </authorList>
    </citation>
    <scope>NUCLEOTIDE SEQUENCE [LARGE SCALE GENOMIC DNA]</scope>
    <source>
        <strain evidence="4 5">2039</strain>
    </source>
</reference>
<dbReference type="PROSITE" id="PS51257">
    <property type="entry name" value="PROKAR_LIPOPROTEIN"/>
    <property type="match status" value="1"/>
</dbReference>
<name>A0A6B8VN38_9CORY</name>
<dbReference type="CDD" id="cd15482">
    <property type="entry name" value="Sialidase_non-viral"/>
    <property type="match status" value="1"/>
</dbReference>
<dbReference type="EMBL" id="CP046455">
    <property type="protein sequence ID" value="QGU06922.1"/>
    <property type="molecule type" value="Genomic_DNA"/>
</dbReference>
<evidence type="ECO:0000259" key="3">
    <source>
        <dbReference type="Pfam" id="PF13810"/>
    </source>
</evidence>
<evidence type="ECO:0000256" key="2">
    <source>
        <dbReference type="SAM" id="SignalP"/>
    </source>
</evidence>
<protein>
    <recommendedName>
        <fullName evidence="3">DUF4185 domain-containing protein</fullName>
    </recommendedName>
</protein>
<dbReference type="SUPFAM" id="SSF50939">
    <property type="entry name" value="Sialidases"/>
    <property type="match status" value="1"/>
</dbReference>
<feature type="compositionally biased region" description="Low complexity" evidence="1">
    <location>
        <begin position="30"/>
        <end position="48"/>
    </location>
</feature>
<dbReference type="KEGG" id="cok:COCCU_04880"/>
<feature type="chain" id="PRO_5025558859" description="DUF4185 domain-containing protein" evidence="2">
    <location>
        <begin position="28"/>
        <end position="453"/>
    </location>
</feature>
<dbReference type="AlphaFoldDB" id="A0A6B8VN38"/>
<evidence type="ECO:0000313" key="5">
    <source>
        <dbReference type="Proteomes" id="UP000424462"/>
    </source>
</evidence>
<proteinExistence type="predicted"/>
<keyword evidence="2" id="KW-0732">Signal</keyword>
<dbReference type="Proteomes" id="UP000424462">
    <property type="component" value="Chromosome"/>
</dbReference>
<evidence type="ECO:0000313" key="4">
    <source>
        <dbReference type="EMBL" id="QGU06922.1"/>
    </source>
</evidence>
<dbReference type="InterPro" id="IPR025442">
    <property type="entry name" value="DUF4185"/>
</dbReference>
<feature type="signal peptide" evidence="2">
    <location>
        <begin position="1"/>
        <end position="27"/>
    </location>
</feature>
<accession>A0A6B8VN38</accession>
<feature type="region of interest" description="Disordered" evidence="1">
    <location>
        <begin position="30"/>
        <end position="59"/>
    </location>
</feature>
<dbReference type="InterPro" id="IPR036278">
    <property type="entry name" value="Sialidase_sf"/>
</dbReference>
<evidence type="ECO:0000256" key="1">
    <source>
        <dbReference type="SAM" id="MobiDB-lite"/>
    </source>
</evidence>